<accession>A0A1G7K4K7</accession>
<keyword evidence="2" id="KW-1133">Transmembrane helix</keyword>
<proteinExistence type="predicted"/>
<dbReference type="EMBL" id="FNAX01000007">
    <property type="protein sequence ID" value="SDF32030.1"/>
    <property type="molecule type" value="Genomic_DNA"/>
</dbReference>
<feature type="compositionally biased region" description="Low complexity" evidence="1">
    <location>
        <begin position="75"/>
        <end position="91"/>
    </location>
</feature>
<feature type="region of interest" description="Disordered" evidence="1">
    <location>
        <begin position="371"/>
        <end position="408"/>
    </location>
</feature>
<feature type="region of interest" description="Disordered" evidence="1">
    <location>
        <begin position="133"/>
        <end position="173"/>
    </location>
</feature>
<feature type="compositionally biased region" description="Low complexity" evidence="1">
    <location>
        <begin position="371"/>
        <end position="383"/>
    </location>
</feature>
<dbReference type="OrthoDB" id="3419910at2"/>
<reference evidence="3 4" key="1">
    <citation type="submission" date="2016-10" db="EMBL/GenBank/DDBJ databases">
        <authorList>
            <person name="de Groot N.N."/>
        </authorList>
    </citation>
    <scope>NUCLEOTIDE SEQUENCE [LARGE SCALE GENOMIC DNA]</scope>
    <source>
        <strain evidence="3 4">CGMCC 4.1859</strain>
    </source>
</reference>
<feature type="transmembrane region" description="Helical" evidence="2">
    <location>
        <begin position="104"/>
        <end position="122"/>
    </location>
</feature>
<keyword evidence="2" id="KW-0472">Membrane</keyword>
<dbReference type="AlphaFoldDB" id="A0A1G7K4K7"/>
<name>A0A1G7K4K7_9ACTN</name>
<protein>
    <submittedName>
        <fullName evidence="3">Uncharacterized protein</fullName>
    </submittedName>
</protein>
<evidence type="ECO:0000313" key="4">
    <source>
        <dbReference type="Proteomes" id="UP000198614"/>
    </source>
</evidence>
<feature type="region of interest" description="Disordered" evidence="1">
    <location>
        <begin position="1"/>
        <end position="94"/>
    </location>
</feature>
<feature type="compositionally biased region" description="Low complexity" evidence="1">
    <location>
        <begin position="138"/>
        <end position="147"/>
    </location>
</feature>
<evidence type="ECO:0000313" key="3">
    <source>
        <dbReference type="EMBL" id="SDF32030.1"/>
    </source>
</evidence>
<sequence length="408" mass="43335">MSTVPPPEQPDEDSSSFSEQEWAAFQRDAAEGGGAAPPKEPSARARVVARRLREQDAAAERSGGGRRRWRRGGKAARPAPATPPGWRTGPAWQEMNGRRGRRRGLWSAVGVVAAVALVAVAVRPSLLTDRLPGHDAAADSAPSALPAETALPTGAPGAVDQAGTPTRAHPFLGSPARSWAGGADAIVLPTAKAAGGLSKDEVALALRRTKEFLVASNLDPKVLRGGSADGALALLDPQQPDLLPEIRRALRSPARTHDPLNYVTRFDPQQVVLAGDTVKVRGHLTFDAGKAGQVRVHADYSFVYPLVHREADGDSRVARTIVRRELTMTLNDPAKWIATEGKLSLTENDAHFYNFECGVYDGYIHPVFPGDTPTGAPATGPETDPYDRSATLEGEADAREGCGTVTRT</sequence>
<dbReference type="Proteomes" id="UP000198614">
    <property type="component" value="Unassembled WGS sequence"/>
</dbReference>
<evidence type="ECO:0000256" key="2">
    <source>
        <dbReference type="SAM" id="Phobius"/>
    </source>
</evidence>
<evidence type="ECO:0000256" key="1">
    <source>
        <dbReference type="SAM" id="MobiDB-lite"/>
    </source>
</evidence>
<gene>
    <name evidence="3" type="ORF">SAMN05216260_107176</name>
</gene>
<organism evidence="3 4">
    <name type="scientific">Streptomyces griseoaurantiacus</name>
    <dbReference type="NCBI Taxonomy" id="68213"/>
    <lineage>
        <taxon>Bacteria</taxon>
        <taxon>Bacillati</taxon>
        <taxon>Actinomycetota</taxon>
        <taxon>Actinomycetes</taxon>
        <taxon>Kitasatosporales</taxon>
        <taxon>Streptomycetaceae</taxon>
        <taxon>Streptomyces</taxon>
        <taxon>Streptomyces aurantiacus group</taxon>
    </lineage>
</organism>
<keyword evidence="2" id="KW-0812">Transmembrane</keyword>
<feature type="compositionally biased region" description="Basic residues" evidence="1">
    <location>
        <begin position="64"/>
        <end position="74"/>
    </location>
</feature>